<dbReference type="RefSeq" id="WP_009057455.1">
    <property type="nucleotide sequence ID" value="NZ_AJYA01000074.1"/>
</dbReference>
<name>I5BTF1_9BACT</name>
<proteinExistence type="predicted"/>
<comment type="caution">
    <text evidence="2">The sequence shown here is derived from an EMBL/GenBank/DDBJ whole genome shotgun (WGS) entry which is preliminary data.</text>
</comment>
<evidence type="ECO:0000313" key="3">
    <source>
        <dbReference type="Proteomes" id="UP000005551"/>
    </source>
</evidence>
<dbReference type="AlphaFoldDB" id="I5BTF1"/>
<dbReference type="EMBL" id="AJYA01000074">
    <property type="protein sequence ID" value="EIM72853.1"/>
    <property type="molecule type" value="Genomic_DNA"/>
</dbReference>
<evidence type="ECO:0000256" key="1">
    <source>
        <dbReference type="SAM" id="Coils"/>
    </source>
</evidence>
<dbReference type="Proteomes" id="UP000005551">
    <property type="component" value="Unassembled WGS sequence"/>
</dbReference>
<dbReference type="Gene3D" id="1.20.120.1490">
    <property type="match status" value="1"/>
</dbReference>
<keyword evidence="1" id="KW-0175">Coiled coil</keyword>
<keyword evidence="3" id="KW-1185">Reference proteome</keyword>
<reference evidence="2 3" key="1">
    <citation type="submission" date="2012-05" db="EMBL/GenBank/DDBJ databases">
        <title>Genome sequence of Nitritalea halalkaliphila LW7.</title>
        <authorList>
            <person name="Jangir P.K."/>
            <person name="Singh A."/>
            <person name="Shivaji S."/>
            <person name="Sharma R."/>
        </authorList>
    </citation>
    <scope>NUCLEOTIDE SEQUENCE [LARGE SCALE GENOMIC DNA]</scope>
    <source>
        <strain evidence="2 3">LW7</strain>
    </source>
</reference>
<dbReference type="STRING" id="1189621.A3SI_19266"/>
<organism evidence="2 3">
    <name type="scientific">Nitritalea halalkaliphila LW7</name>
    <dbReference type="NCBI Taxonomy" id="1189621"/>
    <lineage>
        <taxon>Bacteria</taxon>
        <taxon>Pseudomonadati</taxon>
        <taxon>Bacteroidota</taxon>
        <taxon>Cytophagia</taxon>
        <taxon>Cytophagales</taxon>
        <taxon>Cyclobacteriaceae</taxon>
        <taxon>Nitritalea</taxon>
    </lineage>
</organism>
<dbReference type="OrthoDB" id="893691at2"/>
<evidence type="ECO:0000313" key="2">
    <source>
        <dbReference type="EMBL" id="EIM72853.1"/>
    </source>
</evidence>
<protein>
    <submittedName>
        <fullName evidence="2">Uncharacterized protein</fullName>
    </submittedName>
</protein>
<gene>
    <name evidence="2" type="ORF">A3SI_19266</name>
</gene>
<sequence length="140" mass="16033">MKQIWIVLFLLVAGAGNSYAQRVEIKEVKDQRVELGERNPFAEVYSVDDVLKRREQLKLADAQVKKIRQLHLETTEQFAKLRWELEDANRAYAQLAAKKETDKKTLNAQLKKVLALAVSAKRKARHVLCRATGYANRCPA</sequence>
<feature type="coiled-coil region" evidence="1">
    <location>
        <begin position="78"/>
        <end position="105"/>
    </location>
</feature>
<accession>I5BTF1</accession>